<dbReference type="AlphaFoldDB" id="A0A9W6XJ98"/>
<dbReference type="Proteomes" id="UP001165083">
    <property type="component" value="Unassembled WGS sequence"/>
</dbReference>
<evidence type="ECO:0000313" key="2">
    <source>
        <dbReference type="Proteomes" id="UP001165083"/>
    </source>
</evidence>
<organism evidence="1 2">
    <name type="scientific">Phytophthora lilii</name>
    <dbReference type="NCBI Taxonomy" id="2077276"/>
    <lineage>
        <taxon>Eukaryota</taxon>
        <taxon>Sar</taxon>
        <taxon>Stramenopiles</taxon>
        <taxon>Oomycota</taxon>
        <taxon>Peronosporomycetes</taxon>
        <taxon>Peronosporales</taxon>
        <taxon>Peronosporaceae</taxon>
        <taxon>Phytophthora</taxon>
    </lineage>
</organism>
<name>A0A9W6XJ98_9STRA</name>
<proteinExistence type="predicted"/>
<evidence type="ECO:0000313" key="1">
    <source>
        <dbReference type="EMBL" id="GMF39651.1"/>
    </source>
</evidence>
<protein>
    <submittedName>
        <fullName evidence="1">Unnamed protein product</fullName>
    </submittedName>
</protein>
<sequence>MHRLNRRMVGHATWFALCSEDDMCTQKSVEAIQRVVRSRPEFVEIADLHRRDCTWERMKLVFLVRYAPKRWSKGKQRHVQLNIVAELPDCLFQLVAEFLKPRFDDMEEAQKERFKTVLDLSTW</sequence>
<dbReference type="OrthoDB" id="95939at2759"/>
<comment type="caution">
    <text evidence="1">The sequence shown here is derived from an EMBL/GenBank/DDBJ whole genome shotgun (WGS) entry which is preliminary data.</text>
</comment>
<reference evidence="1" key="1">
    <citation type="submission" date="2023-04" db="EMBL/GenBank/DDBJ databases">
        <title>Phytophthora lilii NBRC 32176.</title>
        <authorList>
            <person name="Ichikawa N."/>
            <person name="Sato H."/>
            <person name="Tonouchi N."/>
        </authorList>
    </citation>
    <scope>NUCLEOTIDE SEQUENCE</scope>
    <source>
        <strain evidence="1">NBRC 32176</strain>
    </source>
</reference>
<gene>
    <name evidence="1" type="ORF">Plil01_001635600</name>
</gene>
<keyword evidence="2" id="KW-1185">Reference proteome</keyword>
<accession>A0A9W6XJ98</accession>
<dbReference type="EMBL" id="BSXW01001871">
    <property type="protein sequence ID" value="GMF39651.1"/>
    <property type="molecule type" value="Genomic_DNA"/>
</dbReference>